<organism evidence="2 3">
    <name type="scientific">Jannaschia pagri</name>
    <dbReference type="NCBI Taxonomy" id="2829797"/>
    <lineage>
        <taxon>Bacteria</taxon>
        <taxon>Pseudomonadati</taxon>
        <taxon>Pseudomonadota</taxon>
        <taxon>Alphaproteobacteria</taxon>
        <taxon>Rhodobacterales</taxon>
        <taxon>Roseobacteraceae</taxon>
        <taxon>Jannaschia</taxon>
    </lineage>
</organism>
<gene>
    <name evidence="2" type="ORF">JANAI62_13370</name>
</gene>
<reference evidence="2 3" key="1">
    <citation type="submission" date="2021-05" db="EMBL/GenBank/DDBJ databases">
        <title>Bacteria Genome sequencing.</title>
        <authorList>
            <person name="Takabe Y."/>
            <person name="Nakajima Y."/>
            <person name="Suzuki S."/>
            <person name="Shiozaki T."/>
        </authorList>
    </citation>
    <scope>NUCLEOTIDE SEQUENCE [LARGE SCALE GENOMIC DNA]</scope>
    <source>
        <strain evidence="2 3">AI_62</strain>
    </source>
</reference>
<dbReference type="RefSeq" id="WP_220748230.1">
    <property type="nucleotide sequence ID" value="NZ_BPFH01000002.1"/>
</dbReference>
<evidence type="ECO:0000256" key="1">
    <source>
        <dbReference type="SAM" id="SignalP"/>
    </source>
</evidence>
<evidence type="ECO:0000313" key="3">
    <source>
        <dbReference type="Proteomes" id="UP000786693"/>
    </source>
</evidence>
<dbReference type="Proteomes" id="UP000786693">
    <property type="component" value="Unassembled WGS sequence"/>
</dbReference>
<evidence type="ECO:0000313" key="2">
    <source>
        <dbReference type="EMBL" id="GIT94714.1"/>
    </source>
</evidence>
<accession>A0ABQ4NJZ9</accession>
<comment type="caution">
    <text evidence="2">The sequence shown here is derived from an EMBL/GenBank/DDBJ whole genome shotgun (WGS) entry which is preliminary data.</text>
</comment>
<sequence length="133" mass="14550">MRLILITALATVWAADALAQQPLSAEVLLDRLVGGSAVFTRAPDGGYIGREYFPSRNRSFWEGADGTCSEGRVTIEGQALCFRYEGAPDEAHCWVPFVDGDRMAYTSTTTEEVQWITPVPDLPFDCVDGNLTS</sequence>
<protein>
    <submittedName>
        <fullName evidence="2">Uncharacterized protein</fullName>
    </submittedName>
</protein>
<feature type="signal peptide" evidence="1">
    <location>
        <begin position="1"/>
        <end position="19"/>
    </location>
</feature>
<name>A0ABQ4NJZ9_9RHOB</name>
<dbReference type="EMBL" id="BPFH01000002">
    <property type="protein sequence ID" value="GIT94714.1"/>
    <property type="molecule type" value="Genomic_DNA"/>
</dbReference>
<feature type="chain" id="PRO_5045473626" evidence="1">
    <location>
        <begin position="20"/>
        <end position="133"/>
    </location>
</feature>
<keyword evidence="3" id="KW-1185">Reference proteome</keyword>
<proteinExistence type="predicted"/>
<keyword evidence="1" id="KW-0732">Signal</keyword>